<feature type="transmembrane region" description="Helical" evidence="11">
    <location>
        <begin position="61"/>
        <end position="79"/>
    </location>
</feature>
<evidence type="ECO:0000256" key="9">
    <source>
        <dbReference type="ARBA" id="ARBA00023055"/>
    </source>
</evidence>
<dbReference type="Pfam" id="PF00664">
    <property type="entry name" value="ABC_membrane"/>
    <property type="match status" value="1"/>
</dbReference>
<evidence type="ECO:0000256" key="5">
    <source>
        <dbReference type="ARBA" id="ARBA00022741"/>
    </source>
</evidence>
<dbReference type="PANTHER" id="PTHR43394:SF1">
    <property type="entry name" value="ATP-BINDING CASSETTE SUB-FAMILY B MEMBER 10, MITOCHONDRIAL"/>
    <property type="match status" value="1"/>
</dbReference>
<dbReference type="InterPro" id="IPR011917">
    <property type="entry name" value="ABC_transpr_lipidA"/>
</dbReference>
<organism evidence="14 15">
    <name type="scientific">Magnetovibrio blakemorei</name>
    <dbReference type="NCBI Taxonomy" id="28181"/>
    <lineage>
        <taxon>Bacteria</taxon>
        <taxon>Pseudomonadati</taxon>
        <taxon>Pseudomonadota</taxon>
        <taxon>Alphaproteobacteria</taxon>
        <taxon>Rhodospirillales</taxon>
        <taxon>Magnetovibrionaceae</taxon>
        <taxon>Magnetovibrio</taxon>
    </lineage>
</organism>
<evidence type="ECO:0000256" key="3">
    <source>
        <dbReference type="ARBA" id="ARBA00022475"/>
    </source>
</evidence>
<dbReference type="STRING" id="28181.BEN30_12200"/>
<dbReference type="CDD" id="cd03251">
    <property type="entry name" value="ABCC_MsbA"/>
    <property type="match status" value="1"/>
</dbReference>
<evidence type="ECO:0000256" key="7">
    <source>
        <dbReference type="ARBA" id="ARBA00022967"/>
    </source>
</evidence>
<dbReference type="EMBL" id="MCGG01000033">
    <property type="protein sequence ID" value="OEJ66402.1"/>
    <property type="molecule type" value="Genomic_DNA"/>
</dbReference>
<feature type="domain" description="ABC transporter" evidence="12">
    <location>
        <begin position="342"/>
        <end position="583"/>
    </location>
</feature>
<feature type="transmembrane region" description="Helical" evidence="11">
    <location>
        <begin position="135"/>
        <end position="159"/>
    </location>
</feature>
<dbReference type="SUPFAM" id="SSF52540">
    <property type="entry name" value="P-loop containing nucleoside triphosphate hydrolases"/>
    <property type="match status" value="1"/>
</dbReference>
<evidence type="ECO:0000313" key="14">
    <source>
        <dbReference type="EMBL" id="OEJ66402.1"/>
    </source>
</evidence>
<dbReference type="CDD" id="cd18552">
    <property type="entry name" value="ABC_6TM_MsbA_like"/>
    <property type="match status" value="1"/>
</dbReference>
<evidence type="ECO:0000313" key="15">
    <source>
        <dbReference type="Proteomes" id="UP000095347"/>
    </source>
</evidence>
<evidence type="ECO:0000256" key="4">
    <source>
        <dbReference type="ARBA" id="ARBA00022692"/>
    </source>
</evidence>
<accession>A0A1E5Q6G1</accession>
<dbReference type="InterPro" id="IPR011527">
    <property type="entry name" value="ABC1_TM_dom"/>
</dbReference>
<dbReference type="InterPro" id="IPR003439">
    <property type="entry name" value="ABC_transporter-like_ATP-bd"/>
</dbReference>
<keyword evidence="5" id="KW-0547">Nucleotide-binding</keyword>
<dbReference type="Gene3D" id="1.20.1560.10">
    <property type="entry name" value="ABC transporter type 1, transmembrane domain"/>
    <property type="match status" value="1"/>
</dbReference>
<gene>
    <name evidence="14" type="ORF">BEN30_12200</name>
</gene>
<dbReference type="SMART" id="SM00382">
    <property type="entry name" value="AAA"/>
    <property type="match status" value="1"/>
</dbReference>
<dbReference type="Proteomes" id="UP000095347">
    <property type="component" value="Unassembled WGS sequence"/>
</dbReference>
<dbReference type="InterPro" id="IPR003593">
    <property type="entry name" value="AAA+_ATPase"/>
</dbReference>
<feature type="transmembrane region" description="Helical" evidence="11">
    <location>
        <begin position="251"/>
        <end position="270"/>
    </location>
</feature>
<keyword evidence="6 14" id="KW-0067">ATP-binding</keyword>
<feature type="domain" description="ABC transmembrane type-1" evidence="13">
    <location>
        <begin position="26"/>
        <end position="308"/>
    </location>
</feature>
<dbReference type="FunFam" id="3.40.50.300:FF:000287">
    <property type="entry name" value="Multidrug ABC transporter ATP-binding protein"/>
    <property type="match status" value="1"/>
</dbReference>
<keyword evidence="3" id="KW-1003">Cell membrane</keyword>
<reference evidence="15" key="1">
    <citation type="submission" date="2016-07" db="EMBL/GenBank/DDBJ databases">
        <authorList>
            <person name="Florea S."/>
            <person name="Webb J.S."/>
            <person name="Jaromczyk J."/>
            <person name="Schardl C.L."/>
        </authorList>
    </citation>
    <scope>NUCLEOTIDE SEQUENCE [LARGE SCALE GENOMIC DNA]</scope>
    <source>
        <strain evidence="15">MV-1</strain>
    </source>
</reference>
<feature type="transmembrane region" description="Helical" evidence="11">
    <location>
        <begin position="21"/>
        <end position="41"/>
    </location>
</feature>
<evidence type="ECO:0000256" key="6">
    <source>
        <dbReference type="ARBA" id="ARBA00022840"/>
    </source>
</evidence>
<evidence type="ECO:0000259" key="13">
    <source>
        <dbReference type="PROSITE" id="PS50929"/>
    </source>
</evidence>
<evidence type="ECO:0000256" key="2">
    <source>
        <dbReference type="ARBA" id="ARBA00022448"/>
    </source>
</evidence>
<dbReference type="PROSITE" id="PS00211">
    <property type="entry name" value="ABC_TRANSPORTER_1"/>
    <property type="match status" value="1"/>
</dbReference>
<dbReference type="GO" id="GO:0016887">
    <property type="term" value="F:ATP hydrolysis activity"/>
    <property type="evidence" value="ECO:0007669"/>
    <property type="project" value="InterPro"/>
</dbReference>
<dbReference type="NCBIfam" id="TIGR02203">
    <property type="entry name" value="MsbA_lipidA"/>
    <property type="match status" value="1"/>
</dbReference>
<dbReference type="Gene3D" id="3.40.50.300">
    <property type="entry name" value="P-loop containing nucleotide triphosphate hydrolases"/>
    <property type="match status" value="1"/>
</dbReference>
<evidence type="ECO:0000259" key="12">
    <source>
        <dbReference type="PROSITE" id="PS50893"/>
    </source>
</evidence>
<dbReference type="PANTHER" id="PTHR43394">
    <property type="entry name" value="ATP-DEPENDENT PERMEASE MDL1, MITOCHONDRIAL"/>
    <property type="match status" value="1"/>
</dbReference>
<dbReference type="GO" id="GO:0034040">
    <property type="term" value="F:ATPase-coupled lipid transmembrane transporter activity"/>
    <property type="evidence" value="ECO:0007669"/>
    <property type="project" value="InterPro"/>
</dbReference>
<keyword evidence="10 11" id="KW-0472">Membrane</keyword>
<dbReference type="InterPro" id="IPR036640">
    <property type="entry name" value="ABC1_TM_sf"/>
</dbReference>
<dbReference type="SUPFAM" id="SSF90123">
    <property type="entry name" value="ABC transporter transmembrane region"/>
    <property type="match status" value="1"/>
</dbReference>
<comment type="subcellular location">
    <subcellularLocation>
        <location evidence="1">Cell membrane</location>
        <topology evidence="1">Multi-pass membrane protein</topology>
    </subcellularLocation>
</comment>
<keyword evidence="9" id="KW-0445">Lipid transport</keyword>
<keyword evidence="8 11" id="KW-1133">Transmembrane helix</keyword>
<dbReference type="InterPro" id="IPR017871">
    <property type="entry name" value="ABC_transporter-like_CS"/>
</dbReference>
<sequence length="592" mass="65245">MTYIPTHTLMARLWREAIRGYLGKLLLAVLFMALMAGATALSAWLMKPVVNEIFIARDRQMLWLIGAAVLATFAIKGVSNYTQSTLMAHVGLKIVADMQNRLYQHMTSLELGYFHDNSTGSLLSRYTIDVGSMRVAVTHGITVFGKDVLSLVGLVGVMFIQDWELAFIAFFVFPISIIPIAKLGRRMRKVTINTQVEMGLFTTTLEQTFQGIRVVKAYGMEDYERNRIATLVNKIYTLAFKQLRTRALSSPIMETLGGVAVTTVIIYGGYRVIENATDPGGFFSFITALLLAYEPLKRLANVNATLQEGMAGAQRTFEALDYPNRITERENATELKVTRGEIKFDHVSFTYPKAEGVHGDLEVALDNVSITVPAGKMVALVGSSGAGKSTVMNLAPRFYDITAGSLLIDGQDVRDVTFKSLRGAIALVSQDVMLFDDTVRNNIAYGREAASFDEIKDAARNAAAHDFIEALPDGYDTMVGEHGVRLSGGQRQRLAIARAMLKNAPILLLDEATSALDTESERYVQAALSTLMKDRTTLVIAHRLSTVVDADLIYVLDRGRVAEQGTHSELLDKGGIYANLYQLQFTTTDQDQ</sequence>
<keyword evidence="7" id="KW-1278">Translocase</keyword>
<evidence type="ECO:0000256" key="10">
    <source>
        <dbReference type="ARBA" id="ARBA00023136"/>
    </source>
</evidence>
<keyword evidence="4 11" id="KW-0812">Transmembrane</keyword>
<evidence type="ECO:0000256" key="8">
    <source>
        <dbReference type="ARBA" id="ARBA00022989"/>
    </source>
</evidence>
<dbReference type="AlphaFoldDB" id="A0A1E5Q6G1"/>
<comment type="caution">
    <text evidence="14">The sequence shown here is derived from an EMBL/GenBank/DDBJ whole genome shotgun (WGS) entry which is preliminary data.</text>
</comment>
<keyword evidence="2" id="KW-0813">Transport</keyword>
<dbReference type="GO" id="GO:0005886">
    <property type="term" value="C:plasma membrane"/>
    <property type="evidence" value="ECO:0007669"/>
    <property type="project" value="UniProtKB-SubCell"/>
</dbReference>
<dbReference type="PROSITE" id="PS50893">
    <property type="entry name" value="ABC_TRANSPORTER_2"/>
    <property type="match status" value="1"/>
</dbReference>
<protein>
    <submittedName>
        <fullName evidence="14">Lipid A export permease/ATP-binding protein MsbA</fullName>
    </submittedName>
</protein>
<name>A0A1E5Q6G1_9PROT</name>
<dbReference type="GO" id="GO:0015421">
    <property type="term" value="F:ABC-type oligopeptide transporter activity"/>
    <property type="evidence" value="ECO:0007669"/>
    <property type="project" value="TreeGrafter"/>
</dbReference>
<dbReference type="GO" id="GO:0005524">
    <property type="term" value="F:ATP binding"/>
    <property type="evidence" value="ECO:0007669"/>
    <property type="project" value="UniProtKB-KW"/>
</dbReference>
<dbReference type="OrthoDB" id="5288404at2"/>
<evidence type="ECO:0000256" key="1">
    <source>
        <dbReference type="ARBA" id="ARBA00004651"/>
    </source>
</evidence>
<dbReference type="PROSITE" id="PS50929">
    <property type="entry name" value="ABC_TM1F"/>
    <property type="match status" value="1"/>
</dbReference>
<dbReference type="Pfam" id="PF00005">
    <property type="entry name" value="ABC_tran"/>
    <property type="match status" value="1"/>
</dbReference>
<proteinExistence type="predicted"/>
<evidence type="ECO:0000256" key="11">
    <source>
        <dbReference type="SAM" id="Phobius"/>
    </source>
</evidence>
<dbReference type="InterPro" id="IPR039421">
    <property type="entry name" value="Type_1_exporter"/>
</dbReference>
<keyword evidence="15" id="KW-1185">Reference proteome</keyword>
<dbReference type="InterPro" id="IPR027417">
    <property type="entry name" value="P-loop_NTPase"/>
</dbReference>
<feature type="transmembrane region" description="Helical" evidence="11">
    <location>
        <begin position="165"/>
        <end position="184"/>
    </location>
</feature>
<dbReference type="RefSeq" id="WP_069958359.1">
    <property type="nucleotide sequence ID" value="NZ_MCGG01000033.1"/>
</dbReference>